<protein>
    <recommendedName>
        <fullName evidence="13">adenylate dimethylallyltransferase (ADP/ATP-dependent)</fullName>
        <ecNumber evidence="13">2.5.1.112</ecNumber>
    </recommendedName>
</protein>
<reference evidence="14" key="1">
    <citation type="journal article" date="2023" name="Plant J.">
        <title>Genome sequences and population genomics provide insights into the demographic history, inbreeding, and mutation load of two 'living fossil' tree species of Dipteronia.</title>
        <authorList>
            <person name="Feng Y."/>
            <person name="Comes H.P."/>
            <person name="Chen J."/>
            <person name="Zhu S."/>
            <person name="Lu R."/>
            <person name="Zhang X."/>
            <person name="Li P."/>
            <person name="Qiu J."/>
            <person name="Olsen K.M."/>
            <person name="Qiu Y."/>
        </authorList>
    </citation>
    <scope>NUCLEOTIDE SEQUENCE</scope>
    <source>
        <strain evidence="14">KIB01</strain>
    </source>
</reference>
<dbReference type="Gene3D" id="3.40.50.300">
    <property type="entry name" value="P-loop containing nucleotide triphosphate hydrolases"/>
    <property type="match status" value="1"/>
</dbReference>
<dbReference type="GO" id="GO:0052622">
    <property type="term" value="F:ATP/ADP dimethylallyltransferase activity"/>
    <property type="evidence" value="ECO:0007669"/>
    <property type="project" value="UniProtKB-EC"/>
</dbReference>
<comment type="catalytic activity">
    <reaction evidence="10">
        <text>dimethylallyl diphosphate + ATP = N(6)-(dimethylallyl)adenosine 5'-triphosphate + diphosphate</text>
        <dbReference type="Rhea" id="RHEA:36331"/>
        <dbReference type="ChEBI" id="CHEBI:30616"/>
        <dbReference type="ChEBI" id="CHEBI:33019"/>
        <dbReference type="ChEBI" id="CHEBI:57623"/>
        <dbReference type="ChEBI" id="CHEBI:73532"/>
        <dbReference type="EC" id="2.5.1.112"/>
    </reaction>
</comment>
<name>A0AAD9U3D8_9ROSI</name>
<evidence type="ECO:0000256" key="12">
    <source>
        <dbReference type="ARBA" id="ARBA00055191"/>
    </source>
</evidence>
<dbReference type="GO" id="GO:0005739">
    <property type="term" value="C:mitochondrion"/>
    <property type="evidence" value="ECO:0007669"/>
    <property type="project" value="TreeGrafter"/>
</dbReference>
<proteinExistence type="inferred from homology"/>
<dbReference type="PANTHER" id="PTHR11088:SF74">
    <property type="entry name" value="ADENYLATE ISOPENTENYLTRANSFERASE 5, CHLOROPLASTIC"/>
    <property type="match status" value="1"/>
</dbReference>
<keyword evidence="15" id="KW-1185">Reference proteome</keyword>
<evidence type="ECO:0000256" key="8">
    <source>
        <dbReference type="ARBA" id="ARBA00022840"/>
    </source>
</evidence>
<dbReference type="HAMAP" id="MF_00185">
    <property type="entry name" value="IPP_trans"/>
    <property type="match status" value="1"/>
</dbReference>
<dbReference type="FunFam" id="3.40.50.300:FF:000816">
    <property type="entry name" value="Adenylate isopentenyltransferase 5, chloroplastic"/>
    <property type="match status" value="1"/>
</dbReference>
<evidence type="ECO:0000313" key="14">
    <source>
        <dbReference type="EMBL" id="KAK2646902.1"/>
    </source>
</evidence>
<gene>
    <name evidence="14" type="ORF">Ddye_022097</name>
</gene>
<dbReference type="Pfam" id="PF01715">
    <property type="entry name" value="IPPT"/>
    <property type="match status" value="2"/>
</dbReference>
<dbReference type="Proteomes" id="UP001280121">
    <property type="component" value="Unassembled WGS sequence"/>
</dbReference>
<keyword evidence="5" id="KW-0808">Transferase</keyword>
<dbReference type="InterPro" id="IPR027417">
    <property type="entry name" value="P-loop_NTPase"/>
</dbReference>
<comment type="caution">
    <text evidence="14">The sequence shown here is derived from an EMBL/GenBank/DDBJ whole genome shotgun (WGS) entry which is preliminary data.</text>
</comment>
<comment type="similarity">
    <text evidence="2">Belongs to the IPP transferase family.</text>
</comment>
<keyword evidence="6" id="KW-0203">Cytokinin biosynthesis</keyword>
<keyword evidence="4" id="KW-0934">Plastid</keyword>
<comment type="subcellular location">
    <subcellularLocation>
        <location evidence="1">Plastid</location>
        <location evidence="1">Chloroplast</location>
    </subcellularLocation>
</comment>
<dbReference type="GO" id="GO:0009824">
    <property type="term" value="F:AMP dimethylallyltransferase activity"/>
    <property type="evidence" value="ECO:0007669"/>
    <property type="project" value="UniProtKB-ARBA"/>
</dbReference>
<evidence type="ECO:0000256" key="10">
    <source>
        <dbReference type="ARBA" id="ARBA00051744"/>
    </source>
</evidence>
<dbReference type="PANTHER" id="PTHR11088">
    <property type="entry name" value="TRNA DIMETHYLALLYLTRANSFERASE"/>
    <property type="match status" value="1"/>
</dbReference>
<evidence type="ECO:0000256" key="9">
    <source>
        <dbReference type="ARBA" id="ARBA00022946"/>
    </source>
</evidence>
<evidence type="ECO:0000256" key="3">
    <source>
        <dbReference type="ARBA" id="ARBA00022528"/>
    </source>
</evidence>
<dbReference type="SUPFAM" id="SSF52540">
    <property type="entry name" value="P-loop containing nucleoside triphosphate hydrolases"/>
    <property type="match status" value="1"/>
</dbReference>
<evidence type="ECO:0000256" key="11">
    <source>
        <dbReference type="ARBA" id="ARBA00052386"/>
    </source>
</evidence>
<dbReference type="EMBL" id="JANJYI010000006">
    <property type="protein sequence ID" value="KAK2646902.1"/>
    <property type="molecule type" value="Genomic_DNA"/>
</dbReference>
<keyword evidence="7" id="KW-0547">Nucleotide-binding</keyword>
<dbReference type="GO" id="GO:0009691">
    <property type="term" value="P:cytokinin biosynthetic process"/>
    <property type="evidence" value="ECO:0007669"/>
    <property type="project" value="UniProtKB-KW"/>
</dbReference>
<evidence type="ECO:0000256" key="13">
    <source>
        <dbReference type="ARBA" id="ARBA00066838"/>
    </source>
</evidence>
<dbReference type="InterPro" id="IPR018022">
    <property type="entry name" value="IPT"/>
</dbReference>
<evidence type="ECO:0000256" key="7">
    <source>
        <dbReference type="ARBA" id="ARBA00022741"/>
    </source>
</evidence>
<dbReference type="AlphaFoldDB" id="A0AAD9U3D8"/>
<dbReference type="GO" id="GO:0005524">
    <property type="term" value="F:ATP binding"/>
    <property type="evidence" value="ECO:0007669"/>
    <property type="project" value="UniProtKB-KW"/>
</dbReference>
<keyword evidence="8" id="KW-0067">ATP-binding</keyword>
<dbReference type="Gene3D" id="1.10.287.890">
    <property type="entry name" value="Crystal structure of tRNA isopentenylpyrophosphate transferase (bh2366) domain"/>
    <property type="match status" value="1"/>
</dbReference>
<evidence type="ECO:0000256" key="2">
    <source>
        <dbReference type="ARBA" id="ARBA00005842"/>
    </source>
</evidence>
<accession>A0AAD9U3D8</accession>
<keyword evidence="9" id="KW-0809">Transit peptide</keyword>
<evidence type="ECO:0000256" key="1">
    <source>
        <dbReference type="ARBA" id="ARBA00004229"/>
    </source>
</evidence>
<dbReference type="GO" id="GO:0052381">
    <property type="term" value="F:tRNA dimethylallyltransferase activity"/>
    <property type="evidence" value="ECO:0007669"/>
    <property type="project" value="InterPro"/>
</dbReference>
<evidence type="ECO:0000313" key="15">
    <source>
        <dbReference type="Proteomes" id="UP001280121"/>
    </source>
</evidence>
<dbReference type="InterPro" id="IPR039657">
    <property type="entry name" value="Dimethylallyltransferase"/>
</dbReference>
<comment type="catalytic activity">
    <reaction evidence="11">
        <text>dimethylallyl diphosphate + ADP = N(6)-(dimethylallyl)adenosine 5'-diphosphate + diphosphate</text>
        <dbReference type="Rhea" id="RHEA:36327"/>
        <dbReference type="ChEBI" id="CHEBI:33019"/>
        <dbReference type="ChEBI" id="CHEBI:57623"/>
        <dbReference type="ChEBI" id="CHEBI:73533"/>
        <dbReference type="ChEBI" id="CHEBI:456216"/>
        <dbReference type="EC" id="2.5.1.112"/>
    </reaction>
</comment>
<evidence type="ECO:0000256" key="4">
    <source>
        <dbReference type="ARBA" id="ARBA00022640"/>
    </source>
</evidence>
<organism evidence="14 15">
    <name type="scientific">Dipteronia dyeriana</name>
    <dbReference type="NCBI Taxonomy" id="168575"/>
    <lineage>
        <taxon>Eukaryota</taxon>
        <taxon>Viridiplantae</taxon>
        <taxon>Streptophyta</taxon>
        <taxon>Embryophyta</taxon>
        <taxon>Tracheophyta</taxon>
        <taxon>Spermatophyta</taxon>
        <taxon>Magnoliopsida</taxon>
        <taxon>eudicotyledons</taxon>
        <taxon>Gunneridae</taxon>
        <taxon>Pentapetalae</taxon>
        <taxon>rosids</taxon>
        <taxon>malvids</taxon>
        <taxon>Sapindales</taxon>
        <taxon>Sapindaceae</taxon>
        <taxon>Hippocastanoideae</taxon>
        <taxon>Acereae</taxon>
        <taxon>Dipteronia</taxon>
    </lineage>
</organism>
<keyword evidence="3" id="KW-0150">Chloroplast</keyword>
<evidence type="ECO:0000256" key="5">
    <source>
        <dbReference type="ARBA" id="ARBA00022679"/>
    </source>
</evidence>
<dbReference type="GO" id="GO:0006400">
    <property type="term" value="P:tRNA modification"/>
    <property type="evidence" value="ECO:0007669"/>
    <property type="project" value="TreeGrafter"/>
</dbReference>
<comment type="function">
    <text evidence="12">Involved in cytokinin biosynthesis. Catalyzes the transfer of an isopentenyl group from dimethylallyl diphosphate (DMAPP) to ATP and ADP.</text>
</comment>
<dbReference type="EC" id="2.5.1.112" evidence="13"/>
<dbReference type="FunFam" id="1.10.287.890:FF:000002">
    <property type="entry name" value="Adenylate isopentenyltransferase 5, chloroplastic"/>
    <property type="match status" value="1"/>
</dbReference>
<dbReference type="GO" id="GO:0009507">
    <property type="term" value="C:chloroplast"/>
    <property type="evidence" value="ECO:0007669"/>
    <property type="project" value="UniProtKB-SubCell"/>
</dbReference>
<sequence length="323" mass="36742">MKLSMSCVCRQAVQPPVNFQGSQGNINLEPFFRRRDKVVFVMGATGTGKSRLAIDLATRFSAEIVNSDKIQVFKGLDILTNKVTEEECKGIPHHLLGVVEPGSNFTAKDFRNHASLAVESIVSRDRIPIIAGGSNSYINALVNGVDSDFQLRYECCFLWVDVSLPVLYSFVSERVDRMIQMGLVDEVRQIFDPEADYSRGIRRAIGVPELDQYLRAEGIVDERTRVKYLEAAIDKIKDNTCKLACRQYQKINKFYNIWRWNWHTHRIDASEVFLKRGHRNADEVWEEVVARSTTKIVRQFLNNEDRVATTINATPLPIAAASR</sequence>
<evidence type="ECO:0000256" key="6">
    <source>
        <dbReference type="ARBA" id="ARBA00022712"/>
    </source>
</evidence>